<dbReference type="InterPro" id="IPR011059">
    <property type="entry name" value="Metal-dep_hydrolase_composite"/>
</dbReference>
<dbReference type="Pfam" id="PF07969">
    <property type="entry name" value="Amidohydro_3"/>
    <property type="match status" value="1"/>
</dbReference>
<organism evidence="2 3">
    <name type="scientific">Streptomyces carpinensis</name>
    <dbReference type="NCBI Taxonomy" id="66369"/>
    <lineage>
        <taxon>Bacteria</taxon>
        <taxon>Bacillati</taxon>
        <taxon>Actinomycetota</taxon>
        <taxon>Actinomycetes</taxon>
        <taxon>Kitasatosporales</taxon>
        <taxon>Streptomycetaceae</taxon>
        <taxon>Streptomyces</taxon>
    </lineage>
</organism>
<reference evidence="2 3" key="1">
    <citation type="submission" date="2024-06" db="EMBL/GenBank/DDBJ databases">
        <title>The Natural Products Discovery Center: Release of the First 8490 Sequenced Strains for Exploring Actinobacteria Biosynthetic Diversity.</title>
        <authorList>
            <person name="Kalkreuter E."/>
            <person name="Kautsar S.A."/>
            <person name="Yang D."/>
            <person name="Bader C.D."/>
            <person name="Teijaro C.N."/>
            <person name="Fluegel L."/>
            <person name="Davis C.M."/>
            <person name="Simpson J.R."/>
            <person name="Lauterbach L."/>
            <person name="Steele A.D."/>
            <person name="Gui C."/>
            <person name="Meng S."/>
            <person name="Li G."/>
            <person name="Viehrig K."/>
            <person name="Ye F."/>
            <person name="Su P."/>
            <person name="Kiefer A.F."/>
            <person name="Nichols A."/>
            <person name="Cepeda A.J."/>
            <person name="Yan W."/>
            <person name="Fan B."/>
            <person name="Jiang Y."/>
            <person name="Adhikari A."/>
            <person name="Zheng C.-J."/>
            <person name="Schuster L."/>
            <person name="Cowan T.M."/>
            <person name="Smanski M.J."/>
            <person name="Chevrette M.G."/>
            <person name="De Carvalho L.P.S."/>
            <person name="Shen B."/>
        </authorList>
    </citation>
    <scope>NUCLEOTIDE SEQUENCE [LARGE SCALE GENOMIC DNA]</scope>
    <source>
        <strain evidence="2 3">NPDC000634</strain>
    </source>
</reference>
<feature type="domain" description="Amidohydrolase 3" evidence="1">
    <location>
        <begin position="4"/>
        <end position="173"/>
    </location>
</feature>
<name>A0ABV1W135_9ACTN</name>
<sequence length="178" mass="19168">RAERPRTGLVHRIEHCGFPTSEQIGRMADLHVVPVPQPMQVSLYGDSLMDEFGEFGGRFYPYGEFEQAGVPVVISSDAPVTMPNPLQAVWAAVTRETLGGAVSGDEAQQASRANALRGVTVTPAQMLGRQDIGVIRPGAKADLVFLEADPVTVPVERLPKIGVTESWIGGEEVTLGYR</sequence>
<comment type="caution">
    <text evidence="2">The sequence shown here is derived from an EMBL/GenBank/DDBJ whole genome shotgun (WGS) entry which is preliminary data.</text>
</comment>
<dbReference type="SUPFAM" id="SSF51556">
    <property type="entry name" value="Metallo-dependent hydrolases"/>
    <property type="match status" value="1"/>
</dbReference>
<dbReference type="InterPro" id="IPR032466">
    <property type="entry name" value="Metal_Hydrolase"/>
</dbReference>
<dbReference type="SUPFAM" id="SSF51338">
    <property type="entry name" value="Composite domain of metallo-dependent hydrolases"/>
    <property type="match status" value="1"/>
</dbReference>
<dbReference type="Gene3D" id="2.30.40.10">
    <property type="entry name" value="Urease, subunit C, domain 1"/>
    <property type="match status" value="1"/>
</dbReference>
<evidence type="ECO:0000313" key="2">
    <source>
        <dbReference type="EMBL" id="MER6977908.1"/>
    </source>
</evidence>
<dbReference type="InterPro" id="IPR013108">
    <property type="entry name" value="Amidohydro_3"/>
</dbReference>
<protein>
    <submittedName>
        <fullName evidence="2">Amidohydrolase family protein</fullName>
    </submittedName>
</protein>
<dbReference type="Proteomes" id="UP001458415">
    <property type="component" value="Unassembled WGS sequence"/>
</dbReference>
<feature type="non-terminal residue" evidence="2">
    <location>
        <position position="1"/>
    </location>
</feature>
<gene>
    <name evidence="2" type="ORF">ABT317_13005</name>
</gene>
<keyword evidence="3" id="KW-1185">Reference proteome</keyword>
<evidence type="ECO:0000259" key="1">
    <source>
        <dbReference type="Pfam" id="PF07969"/>
    </source>
</evidence>
<dbReference type="Gene3D" id="3.20.20.140">
    <property type="entry name" value="Metal-dependent hydrolases"/>
    <property type="match status" value="1"/>
</dbReference>
<proteinExistence type="predicted"/>
<accession>A0ABV1W135</accession>
<dbReference type="PANTHER" id="PTHR22642:SF2">
    <property type="entry name" value="PROTEIN LONG AFTER FAR-RED 3"/>
    <property type="match status" value="1"/>
</dbReference>
<dbReference type="EMBL" id="JBEPCU010000172">
    <property type="protein sequence ID" value="MER6977908.1"/>
    <property type="molecule type" value="Genomic_DNA"/>
</dbReference>
<dbReference type="PANTHER" id="PTHR22642">
    <property type="entry name" value="IMIDAZOLONEPROPIONASE"/>
    <property type="match status" value="1"/>
</dbReference>
<evidence type="ECO:0000313" key="3">
    <source>
        <dbReference type="Proteomes" id="UP001458415"/>
    </source>
</evidence>